<evidence type="ECO:0000313" key="2">
    <source>
        <dbReference type="EMBL" id="KAK0047278.1"/>
    </source>
</evidence>
<proteinExistence type="predicted"/>
<keyword evidence="3" id="KW-1185">Reference proteome</keyword>
<reference evidence="2" key="2">
    <citation type="submission" date="2023-04" db="EMBL/GenBank/DDBJ databases">
        <authorList>
            <person name="Bu L."/>
            <person name="Lu L."/>
            <person name="Laidemitt M.R."/>
            <person name="Zhang S.M."/>
            <person name="Mutuku M."/>
            <person name="Mkoji G."/>
            <person name="Steinauer M."/>
            <person name="Loker E.S."/>
        </authorList>
    </citation>
    <scope>NUCLEOTIDE SEQUENCE</scope>
    <source>
        <strain evidence="2">KasaAsao</strain>
        <tissue evidence="2">Whole Snail</tissue>
    </source>
</reference>
<dbReference type="Proteomes" id="UP001233172">
    <property type="component" value="Unassembled WGS sequence"/>
</dbReference>
<evidence type="ECO:0000256" key="1">
    <source>
        <dbReference type="SAM" id="MobiDB-lite"/>
    </source>
</evidence>
<name>A0AAD8B3E4_BIOPF</name>
<dbReference type="EMBL" id="JASAOG010000153">
    <property type="protein sequence ID" value="KAK0047278.1"/>
    <property type="molecule type" value="Genomic_DNA"/>
</dbReference>
<dbReference type="InterPro" id="IPR026702">
    <property type="entry name" value="CCDC83"/>
</dbReference>
<feature type="compositionally biased region" description="Basic residues" evidence="1">
    <location>
        <begin position="1"/>
        <end position="21"/>
    </location>
</feature>
<comment type="caution">
    <text evidence="2">The sequence shown here is derived from an EMBL/GenBank/DDBJ whole genome shotgun (WGS) entry which is preliminary data.</text>
</comment>
<evidence type="ECO:0000313" key="3">
    <source>
        <dbReference type="Proteomes" id="UP001233172"/>
    </source>
</evidence>
<dbReference type="PANTHER" id="PTHR21468:SF1">
    <property type="entry name" value="COILED-COIL DOMAIN-CONTAINING PROTEIN 83"/>
    <property type="match status" value="1"/>
</dbReference>
<protein>
    <submittedName>
        <fullName evidence="2">Coiled-coil domain-containing protein 83</fullName>
    </submittedName>
</protein>
<gene>
    <name evidence="2" type="ORF">Bpfe_023262</name>
</gene>
<feature type="region of interest" description="Disordered" evidence="1">
    <location>
        <begin position="337"/>
        <end position="358"/>
    </location>
</feature>
<reference evidence="2" key="1">
    <citation type="journal article" date="2023" name="PLoS Negl. Trop. Dis.">
        <title>A genome sequence for Biomphalaria pfeifferi, the major vector snail for the human-infecting parasite Schistosoma mansoni.</title>
        <authorList>
            <person name="Bu L."/>
            <person name="Lu L."/>
            <person name="Laidemitt M.R."/>
            <person name="Zhang S.M."/>
            <person name="Mutuku M."/>
            <person name="Mkoji G."/>
            <person name="Steinauer M."/>
            <person name="Loker E.S."/>
        </authorList>
    </citation>
    <scope>NUCLEOTIDE SEQUENCE</scope>
    <source>
        <strain evidence="2">KasaAsao</strain>
    </source>
</reference>
<feature type="region of interest" description="Disordered" evidence="1">
    <location>
        <begin position="1"/>
        <end position="25"/>
    </location>
</feature>
<sequence>MAGKKGKKGKKKGGKKGKKGGKSKEIQMTAQEAILAYQVNVVEKKLEDVSYEIRGWEERIKRNLERNEKLKHEQELLLKHLLKTNRDASNITDAESIKTREDVTKEMMLKWQRQREREKEIDLIKKEILLKNSEVEKVQKEVHYWKTFRDSGQHKLQMQIKLLEQELQDIDSSFLDMEAHLSREKQLTIEEMEKMTEEALLQQQDKASQKAMAQMDKYDKQEVLDNDWLKREVGLHRAEVSGIQQVGELLERENLELMSELFECSVEDLKVSRSFYLTQIADSENLEQSGILEMDLSEVSPLSEEFIEEQVNKSVFTRPKSAIQKAVEDKVLSILARQSSSEEEENKDEEDMGSDPESGVYANYYFEEEDFDDYLKLGPLELKLLSITGQPKPIHRTKTLTEEEMEAKQFRPDEWPVTTAMLHGPLMTNT</sequence>
<dbReference type="PANTHER" id="PTHR21468">
    <property type="entry name" value="HSD9"/>
    <property type="match status" value="1"/>
</dbReference>
<dbReference type="AlphaFoldDB" id="A0AAD8B3E4"/>
<accession>A0AAD8B3E4</accession>
<feature type="compositionally biased region" description="Acidic residues" evidence="1">
    <location>
        <begin position="341"/>
        <end position="354"/>
    </location>
</feature>
<organism evidence="2 3">
    <name type="scientific">Biomphalaria pfeifferi</name>
    <name type="common">Bloodfluke planorb</name>
    <name type="synonym">Freshwater snail</name>
    <dbReference type="NCBI Taxonomy" id="112525"/>
    <lineage>
        <taxon>Eukaryota</taxon>
        <taxon>Metazoa</taxon>
        <taxon>Spiralia</taxon>
        <taxon>Lophotrochozoa</taxon>
        <taxon>Mollusca</taxon>
        <taxon>Gastropoda</taxon>
        <taxon>Heterobranchia</taxon>
        <taxon>Euthyneura</taxon>
        <taxon>Panpulmonata</taxon>
        <taxon>Hygrophila</taxon>
        <taxon>Lymnaeoidea</taxon>
        <taxon>Planorbidae</taxon>
        <taxon>Biomphalaria</taxon>
    </lineage>
</organism>